<reference evidence="2" key="1">
    <citation type="submission" date="2015-06" db="EMBL/GenBank/DDBJ databases">
        <authorList>
            <person name="Joergensen T."/>
        </authorList>
    </citation>
    <scope>NUCLEOTIDE SEQUENCE</scope>
    <source>
        <plasmid evidence="2">pRGRH0089</plasmid>
    </source>
</reference>
<evidence type="ECO:0000256" key="1">
    <source>
        <dbReference type="SAM" id="MobiDB-lite"/>
    </source>
</evidence>
<feature type="region of interest" description="Disordered" evidence="1">
    <location>
        <begin position="82"/>
        <end position="104"/>
    </location>
</feature>
<protein>
    <recommendedName>
        <fullName evidence="3">Ribbon-helix-helix protein CopG domain-containing protein</fullName>
    </recommendedName>
</protein>
<reference evidence="2" key="2">
    <citation type="submission" date="2015-07" db="EMBL/GenBank/DDBJ databases">
        <title>Plasmids, circular viruses and viroids from rat gut.</title>
        <authorList>
            <person name="Jorgensen T.J."/>
            <person name="Hansen M.A."/>
            <person name="Xu Z."/>
            <person name="Tabak M.A."/>
            <person name="Sorensen S.J."/>
            <person name="Hansen L.H."/>
        </authorList>
    </citation>
    <scope>NUCLEOTIDE SEQUENCE</scope>
    <source>
        <plasmid evidence="2">pRGRH0089</plasmid>
    </source>
</reference>
<geneLocation type="plasmid" evidence="2">
    <name>pRGRH0089</name>
</geneLocation>
<name>A0A0H5PVV4_9ZZZZ</name>
<dbReference type="EMBL" id="LN852780">
    <property type="protein sequence ID" value="CRY93881.1"/>
    <property type="molecule type" value="Genomic_DNA"/>
</dbReference>
<organism evidence="2">
    <name type="scientific">uncultured prokaryote</name>
    <dbReference type="NCBI Taxonomy" id="198431"/>
    <lineage>
        <taxon>unclassified sequences</taxon>
        <taxon>environmental samples</taxon>
    </lineage>
</organism>
<evidence type="ECO:0008006" key="3">
    <source>
        <dbReference type="Google" id="ProtNLM"/>
    </source>
</evidence>
<sequence>MSYHNFFGGFAMANKKDTMQITFRAPTDIVNQLDELCRMSGVKRSEFIIACITSEYDKMNGNPKLKEIMEQFRAISEQMKQLTGQAPAGSSVTTVTGNGGEGEA</sequence>
<accession>A0A0H5PVV4</accession>
<proteinExistence type="predicted"/>
<keyword evidence="2" id="KW-0614">Plasmid</keyword>
<evidence type="ECO:0000313" key="2">
    <source>
        <dbReference type="EMBL" id="CRY93881.1"/>
    </source>
</evidence>
<dbReference type="AlphaFoldDB" id="A0A0H5PVV4"/>